<sequence length="78" mass="8115">MAAVETWLVTLIVVVVVAAVLVAVTIARRGRRRQQSETIGLPPLGAVGGDGPAVVEPEPVDDQDAPGPRRAATDRPLP</sequence>
<feature type="transmembrane region" description="Helical" evidence="2">
    <location>
        <begin position="6"/>
        <end position="27"/>
    </location>
</feature>
<dbReference type="AlphaFoldDB" id="A0A1H2LR48"/>
<evidence type="ECO:0000313" key="4">
    <source>
        <dbReference type="Proteomes" id="UP000198825"/>
    </source>
</evidence>
<accession>A0A1H2LR48</accession>
<dbReference type="RefSeq" id="WP_157719749.1">
    <property type="nucleotide sequence ID" value="NZ_LT629799.1"/>
</dbReference>
<protein>
    <submittedName>
        <fullName evidence="3">Uncharacterized protein</fullName>
    </submittedName>
</protein>
<evidence type="ECO:0000313" key="3">
    <source>
        <dbReference type="EMBL" id="SDU83490.1"/>
    </source>
</evidence>
<keyword evidence="4" id="KW-1185">Reference proteome</keyword>
<evidence type="ECO:0000256" key="1">
    <source>
        <dbReference type="SAM" id="MobiDB-lite"/>
    </source>
</evidence>
<dbReference type="STRING" id="546874.SAMN04488544_0693"/>
<keyword evidence="2" id="KW-0812">Transmembrane</keyword>
<reference evidence="4" key="1">
    <citation type="submission" date="2016-10" db="EMBL/GenBank/DDBJ databases">
        <authorList>
            <person name="Varghese N."/>
            <person name="Submissions S."/>
        </authorList>
    </citation>
    <scope>NUCLEOTIDE SEQUENCE [LARGE SCALE GENOMIC DNA]</scope>
    <source>
        <strain evidence="4">DSM 21743</strain>
    </source>
</reference>
<organism evidence="3 4">
    <name type="scientific">Microlunatus sagamiharensis</name>
    <dbReference type="NCBI Taxonomy" id="546874"/>
    <lineage>
        <taxon>Bacteria</taxon>
        <taxon>Bacillati</taxon>
        <taxon>Actinomycetota</taxon>
        <taxon>Actinomycetes</taxon>
        <taxon>Propionibacteriales</taxon>
        <taxon>Propionibacteriaceae</taxon>
        <taxon>Microlunatus</taxon>
    </lineage>
</organism>
<keyword evidence="2" id="KW-1133">Transmembrane helix</keyword>
<proteinExistence type="predicted"/>
<dbReference type="Proteomes" id="UP000198825">
    <property type="component" value="Chromosome I"/>
</dbReference>
<gene>
    <name evidence="3" type="ORF">SAMN04488544_0693</name>
</gene>
<keyword evidence="2" id="KW-0472">Membrane</keyword>
<evidence type="ECO:0000256" key="2">
    <source>
        <dbReference type="SAM" id="Phobius"/>
    </source>
</evidence>
<dbReference type="EMBL" id="LT629799">
    <property type="protein sequence ID" value="SDU83490.1"/>
    <property type="molecule type" value="Genomic_DNA"/>
</dbReference>
<feature type="region of interest" description="Disordered" evidence="1">
    <location>
        <begin position="31"/>
        <end position="78"/>
    </location>
</feature>
<name>A0A1H2LR48_9ACTN</name>